<name>X0T4Y2_9ZZZZ</name>
<dbReference type="EMBL" id="BARS01019203">
    <property type="protein sequence ID" value="GAF88279.1"/>
    <property type="molecule type" value="Genomic_DNA"/>
</dbReference>
<dbReference type="AlphaFoldDB" id="X0T4Y2"/>
<proteinExistence type="predicted"/>
<accession>X0T4Y2</accession>
<organism evidence="2">
    <name type="scientific">marine sediment metagenome</name>
    <dbReference type="NCBI Taxonomy" id="412755"/>
    <lineage>
        <taxon>unclassified sequences</taxon>
        <taxon>metagenomes</taxon>
        <taxon>ecological metagenomes</taxon>
    </lineage>
</organism>
<evidence type="ECO:0000256" key="1">
    <source>
        <dbReference type="SAM" id="Phobius"/>
    </source>
</evidence>
<gene>
    <name evidence="2" type="ORF">S01H1_31146</name>
</gene>
<comment type="caution">
    <text evidence="2">The sequence shown here is derived from an EMBL/GenBank/DDBJ whole genome shotgun (WGS) entry which is preliminary data.</text>
</comment>
<reference evidence="2" key="1">
    <citation type="journal article" date="2014" name="Front. Microbiol.">
        <title>High frequency of phylogenetically diverse reductive dehalogenase-homologous genes in deep subseafloor sedimentary metagenomes.</title>
        <authorList>
            <person name="Kawai M."/>
            <person name="Futagami T."/>
            <person name="Toyoda A."/>
            <person name="Takaki Y."/>
            <person name="Nishi S."/>
            <person name="Hori S."/>
            <person name="Arai W."/>
            <person name="Tsubouchi T."/>
            <person name="Morono Y."/>
            <person name="Uchiyama I."/>
            <person name="Ito T."/>
            <person name="Fujiyama A."/>
            <person name="Inagaki F."/>
            <person name="Takami H."/>
        </authorList>
    </citation>
    <scope>NUCLEOTIDE SEQUENCE</scope>
    <source>
        <strain evidence="2">Expedition CK06-06</strain>
    </source>
</reference>
<evidence type="ECO:0000313" key="2">
    <source>
        <dbReference type="EMBL" id="GAF88279.1"/>
    </source>
</evidence>
<keyword evidence="1" id="KW-0812">Transmembrane</keyword>
<keyword evidence="1" id="KW-1133">Transmembrane helix</keyword>
<sequence>MSDSKGPGTIFFELGTLFALWHYSEAPWWLFGALLAAGMALNLPGTIRDMKRDA</sequence>
<keyword evidence="1" id="KW-0472">Membrane</keyword>
<protein>
    <submittedName>
        <fullName evidence="2">Uncharacterized protein</fullName>
    </submittedName>
</protein>
<feature type="transmembrane region" description="Helical" evidence="1">
    <location>
        <begin position="26"/>
        <end position="43"/>
    </location>
</feature>